<dbReference type="PROSITE" id="PS51034">
    <property type="entry name" value="ZP_2"/>
    <property type="match status" value="1"/>
</dbReference>
<evidence type="ECO:0000256" key="1">
    <source>
        <dbReference type="ARBA" id="ARBA00022729"/>
    </source>
</evidence>
<dbReference type="PANTHER" id="PTHR14002:SF54">
    <property type="entry name" value="ZONA PELLUCIDA SPERM-BINDING PROTEIN 2"/>
    <property type="match status" value="1"/>
</dbReference>
<evidence type="ECO:0000259" key="3">
    <source>
        <dbReference type="PROSITE" id="PS51034"/>
    </source>
</evidence>
<keyword evidence="5" id="KW-1185">Reference proteome</keyword>
<name>A0ABN7SKY3_OIKDI</name>
<proteinExistence type="predicted"/>
<dbReference type="InterPro" id="IPR055355">
    <property type="entry name" value="ZP-C"/>
</dbReference>
<dbReference type="Pfam" id="PF00100">
    <property type="entry name" value="Zona_pellucida"/>
    <property type="match status" value="1"/>
</dbReference>
<keyword evidence="2" id="KW-1015">Disulfide bond</keyword>
<protein>
    <submittedName>
        <fullName evidence="4">Oidioi.mRNA.OKI2018_I69.chr1.g788.t1.cds</fullName>
    </submittedName>
</protein>
<feature type="domain" description="ZP" evidence="3">
    <location>
        <begin position="375"/>
        <end position="624"/>
    </location>
</feature>
<dbReference type="Gene3D" id="2.60.40.3210">
    <property type="entry name" value="Zona pellucida, ZP-N domain"/>
    <property type="match status" value="1"/>
</dbReference>
<dbReference type="InterPro" id="IPR001507">
    <property type="entry name" value="ZP_dom"/>
</dbReference>
<dbReference type="Proteomes" id="UP001158576">
    <property type="component" value="Chromosome 1"/>
</dbReference>
<keyword evidence="1" id="KW-0732">Signal</keyword>
<evidence type="ECO:0000313" key="4">
    <source>
        <dbReference type="EMBL" id="CAG5103476.1"/>
    </source>
</evidence>
<dbReference type="SMART" id="SM00241">
    <property type="entry name" value="ZP"/>
    <property type="match status" value="1"/>
</dbReference>
<organism evidence="4 5">
    <name type="scientific">Oikopleura dioica</name>
    <name type="common">Tunicate</name>
    <dbReference type="NCBI Taxonomy" id="34765"/>
    <lineage>
        <taxon>Eukaryota</taxon>
        <taxon>Metazoa</taxon>
        <taxon>Chordata</taxon>
        <taxon>Tunicata</taxon>
        <taxon>Appendicularia</taxon>
        <taxon>Copelata</taxon>
        <taxon>Oikopleuridae</taxon>
        <taxon>Oikopleura</taxon>
    </lineage>
</organism>
<dbReference type="Gene3D" id="2.60.40.4100">
    <property type="entry name" value="Zona pellucida, ZP-C domain"/>
    <property type="match status" value="1"/>
</dbReference>
<evidence type="ECO:0000313" key="5">
    <source>
        <dbReference type="Proteomes" id="UP001158576"/>
    </source>
</evidence>
<sequence>MKLASFFALATNHFANAYYYSKDFVNFANFIPGPNVRIGEEMTYRSIERMWLNELRDVNPDICDLNISLLGESSADISADYSYYFIIQVMYKGSPPSSFSSDVSAVFPSGSLPGSSEYQNAWDANPDLELAPNGIIHEETCFDDATECRNIFIDVDFCYDIPMEFFDISDADALDAAKTAVMTNFQAGFGNFTDHSSFFQNYYINSEFNIVSVNDVSEETGDLYLGSSFNKAGTEKGVHVKGTTKFTKTTFSSEFEFCFSMSGRFEELPLTETLSKFEWMTGSKEYFTSLNNYKLNSESFEYSYQCVAPDCEASTSTTTTTTTTTTTKIAGDCHDGNNGGCSHMCASGFCYCPPCWELLPNQLTCRPSPGLAQLTCSQEGMKLVVDKCVIPGVSEIALLDDTCEPTEEDGSYVFETALDECGSSHFFDGEYIRFENTIVAGAGFDNGIMIARPSHLDFHCDFDTAGEINDLWLNTTNYAVEVTFNIGEEAPEKPAFIYDVNFYTDGSFTQIQDTNDQSFSIGDTIYAAVSTNVDVDGMIFSVDQCTLYDQSTGDSFEIIENRCGSPLVNTVISSYSDDKIIRFQFLSFVFPNSDDSAKLSIACSVMVCDENDSDSTCLQDPGCGARRKRRSEPQEALSFTTNFLDFTMEK</sequence>
<reference evidence="4 5" key="1">
    <citation type="submission" date="2021-04" db="EMBL/GenBank/DDBJ databases">
        <authorList>
            <person name="Bliznina A."/>
        </authorList>
    </citation>
    <scope>NUCLEOTIDE SEQUENCE [LARGE SCALE GENOMIC DNA]</scope>
</reference>
<evidence type="ECO:0000256" key="2">
    <source>
        <dbReference type="ARBA" id="ARBA00023157"/>
    </source>
</evidence>
<dbReference type="PANTHER" id="PTHR14002">
    <property type="entry name" value="ENDOGLIN/TGF-BETA RECEPTOR TYPE III"/>
    <property type="match status" value="1"/>
</dbReference>
<gene>
    <name evidence="4" type="ORF">OKIOD_LOCUS9553</name>
</gene>
<accession>A0ABN7SKY3</accession>
<dbReference type="EMBL" id="OU015566">
    <property type="protein sequence ID" value="CAG5103476.1"/>
    <property type="molecule type" value="Genomic_DNA"/>
</dbReference>
<dbReference type="InterPro" id="IPR042235">
    <property type="entry name" value="ZP-C_dom"/>
</dbReference>